<sequence length="175" mass="18789">MRSMSRSTGTVASTTLVATIVIGSFSTAPLARAEGHAINGTYIATSVGEWAKTNEVFHDEGTVRSTWTITSSCETAQDCSGQVTSDQGWSARISSHDETPMWYVRRDVPNWEFCPDGTAVTGHQTFTFTPVGPDGMIQQGSPTLAGLDKTVGPSGACGINRWLVIQMPFRLDKIA</sequence>
<protein>
    <submittedName>
        <fullName evidence="1">Uncharacterized protein</fullName>
    </submittedName>
</protein>
<organism evidence="1 2">
    <name type="scientific">Mycobacterium noviomagense</name>
    <dbReference type="NCBI Taxonomy" id="459858"/>
    <lineage>
        <taxon>Bacteria</taxon>
        <taxon>Bacillati</taxon>
        <taxon>Actinomycetota</taxon>
        <taxon>Actinomycetes</taxon>
        <taxon>Mycobacteriales</taxon>
        <taxon>Mycobacteriaceae</taxon>
        <taxon>Mycobacterium</taxon>
    </lineage>
</organism>
<name>A0A7I7PAL7_9MYCO</name>
<dbReference type="KEGG" id="mnv:MNVI_09320"/>
<dbReference type="Proteomes" id="UP000466894">
    <property type="component" value="Chromosome"/>
</dbReference>
<dbReference type="EMBL" id="AP022583">
    <property type="protein sequence ID" value="BBY05614.1"/>
    <property type="molecule type" value="Genomic_DNA"/>
</dbReference>
<evidence type="ECO:0000313" key="2">
    <source>
        <dbReference type="Proteomes" id="UP000466894"/>
    </source>
</evidence>
<accession>A0A7I7PAL7</accession>
<dbReference type="AlphaFoldDB" id="A0A7I7PAL7"/>
<gene>
    <name evidence="1" type="ORF">MNVI_09320</name>
</gene>
<reference evidence="1 2" key="1">
    <citation type="journal article" date="2019" name="Emerg. Microbes Infect.">
        <title>Comprehensive subspecies identification of 175 nontuberculous mycobacteria species based on 7547 genomic profiles.</title>
        <authorList>
            <person name="Matsumoto Y."/>
            <person name="Kinjo T."/>
            <person name="Motooka D."/>
            <person name="Nabeya D."/>
            <person name="Jung N."/>
            <person name="Uechi K."/>
            <person name="Horii T."/>
            <person name="Iida T."/>
            <person name="Fujita J."/>
            <person name="Nakamura S."/>
        </authorList>
    </citation>
    <scope>NUCLEOTIDE SEQUENCE [LARGE SCALE GENOMIC DNA]</scope>
    <source>
        <strain evidence="1 2">JCM 16367</strain>
    </source>
</reference>
<evidence type="ECO:0000313" key="1">
    <source>
        <dbReference type="EMBL" id="BBY05614.1"/>
    </source>
</evidence>
<proteinExistence type="predicted"/>